<evidence type="ECO:0000313" key="1">
    <source>
        <dbReference type="EMBL" id="KAJ0049078.1"/>
    </source>
</evidence>
<accession>A0ACC0ZD13</accession>
<organism evidence="1 2">
    <name type="scientific">Pistacia integerrima</name>
    <dbReference type="NCBI Taxonomy" id="434235"/>
    <lineage>
        <taxon>Eukaryota</taxon>
        <taxon>Viridiplantae</taxon>
        <taxon>Streptophyta</taxon>
        <taxon>Embryophyta</taxon>
        <taxon>Tracheophyta</taxon>
        <taxon>Spermatophyta</taxon>
        <taxon>Magnoliopsida</taxon>
        <taxon>eudicotyledons</taxon>
        <taxon>Gunneridae</taxon>
        <taxon>Pentapetalae</taxon>
        <taxon>rosids</taxon>
        <taxon>malvids</taxon>
        <taxon>Sapindales</taxon>
        <taxon>Anacardiaceae</taxon>
        <taxon>Pistacia</taxon>
    </lineage>
</organism>
<sequence>MIPHSYTVDSISQSQDLASKILSSSTAQQILSVCASIESFLHAHSSDQSRHFFSLTFPTLILKLFGFTNDPCAASPSQSNGWIDVISSSNDPDIASRVFHLLSPNGIVFSSIFAVDRKSLVKFVFPTERLPEWARFMLRSEKDSKILSNLCPIFKGNVKEDTNKGIGSVHQIQLNVFEYYMFWFAYYPISRGNNENNIDINLIKRSKKEKFRLENWTYAIPGFSSNVKRGTEQKIECNLYLRLLYAYLREFVPISDLNVHQQPYRSSLLNYTSGYDGSVILSAEFLVDAFVNYWLIDNDFSPLTVNVCKYFGVSHRFCSVLGETPPTSGLGELVKLFVKYLNLNSVVVMKECENIAEYSGSPKWRVSESVLFDSSVKTRDLASVVPYVSGVGSWNAMIQRPLYRFILRTFLFCPMGTSMKNASEVFSVWVSYMEPWRVSMEDFAELDAVVNGSSKNVRTEDSQSQACGYSSSWQGYVLSNYLYYSSLVMHFIGFAHKFLHTDPEVIIQMVLKVMNVLTSAKELIGLVKNVDAVYHSKPAGSSKSKLNSLYRYVPSIREQLQDWEDGLCESDADGSFLHENWNKDLRLFHDGEDGGQQLLQLFILRAEAELQAISSNSLANNLQCIDSLKTHVSCFFGGHTIKPIPFSLETEQRQQSRDEIFKPKRVGNHALANIRYKGDWMKRPISDDEVAWLAKLLIWLSDWLNESFGLNQQERRDEGPKWPYVEVASDIVGNVDGPMETTKAVIYTIRSWLLMLVATSVKLMRKHGMRVNLRILASKKIVMVLFLFTVFSVLKNVFRLFHRA</sequence>
<name>A0ACC0ZD13_9ROSI</name>
<comment type="caution">
    <text evidence="1">The sequence shown here is derived from an EMBL/GenBank/DDBJ whole genome shotgun (WGS) entry which is preliminary data.</text>
</comment>
<evidence type="ECO:0000313" key="2">
    <source>
        <dbReference type="Proteomes" id="UP001163603"/>
    </source>
</evidence>
<gene>
    <name evidence="1" type="ORF">Pint_15831</name>
</gene>
<proteinExistence type="predicted"/>
<dbReference type="Proteomes" id="UP001163603">
    <property type="component" value="Chromosome 2"/>
</dbReference>
<reference evidence="2" key="1">
    <citation type="journal article" date="2023" name="G3 (Bethesda)">
        <title>Genome assembly and association tests identify interacting loci associated with vigor, precocity, and sex in interspecific pistachio rootstocks.</title>
        <authorList>
            <person name="Palmer W."/>
            <person name="Jacygrad E."/>
            <person name="Sagayaradj S."/>
            <person name="Cavanaugh K."/>
            <person name="Han R."/>
            <person name="Bertier L."/>
            <person name="Beede B."/>
            <person name="Kafkas S."/>
            <person name="Golino D."/>
            <person name="Preece J."/>
            <person name="Michelmore R."/>
        </authorList>
    </citation>
    <scope>NUCLEOTIDE SEQUENCE [LARGE SCALE GENOMIC DNA]</scope>
</reference>
<keyword evidence="2" id="KW-1185">Reference proteome</keyword>
<protein>
    <submittedName>
        <fullName evidence="1">Uncharacterized protein</fullName>
    </submittedName>
</protein>
<dbReference type="EMBL" id="CM047737">
    <property type="protein sequence ID" value="KAJ0049078.1"/>
    <property type="molecule type" value="Genomic_DNA"/>
</dbReference>